<name>A0A6C0EZ13_9ZZZZ</name>
<dbReference type="AlphaFoldDB" id="A0A6C0EZ13"/>
<organism evidence="1">
    <name type="scientific">viral metagenome</name>
    <dbReference type="NCBI Taxonomy" id="1070528"/>
    <lineage>
        <taxon>unclassified sequences</taxon>
        <taxon>metagenomes</taxon>
        <taxon>organismal metagenomes</taxon>
    </lineage>
</organism>
<protein>
    <submittedName>
        <fullName evidence="1">Uncharacterized protein</fullName>
    </submittedName>
</protein>
<dbReference type="EMBL" id="MN738983">
    <property type="protein sequence ID" value="QHT34022.1"/>
    <property type="molecule type" value="Genomic_DNA"/>
</dbReference>
<proteinExistence type="predicted"/>
<reference evidence="1" key="1">
    <citation type="journal article" date="2020" name="Nature">
        <title>Giant virus diversity and host interactions through global metagenomics.</title>
        <authorList>
            <person name="Schulz F."/>
            <person name="Roux S."/>
            <person name="Paez-Espino D."/>
            <person name="Jungbluth S."/>
            <person name="Walsh D.A."/>
            <person name="Denef V.J."/>
            <person name="McMahon K.D."/>
            <person name="Konstantinidis K.T."/>
            <person name="Eloe-Fadrosh E.A."/>
            <person name="Kyrpides N.C."/>
            <person name="Woyke T."/>
        </authorList>
    </citation>
    <scope>NUCLEOTIDE SEQUENCE</scope>
    <source>
        <strain evidence="1">GVMAG-M-3300009161-52</strain>
    </source>
</reference>
<evidence type="ECO:0000313" key="1">
    <source>
        <dbReference type="EMBL" id="QHT34022.1"/>
    </source>
</evidence>
<sequence length="120" mass="14202">MSESEKTVSEQIIPEQITNENSITSHIHHPRLYLRKIKYDIEILEENVDYINMKECVNTQVLTAEFCVKYVLNEDYMSCIEDTYCINYGYVLQRQPHLTKEDIFREYAKINNGKGYCHGI</sequence>
<accession>A0A6C0EZ13</accession>